<keyword evidence="7" id="KW-0325">Glycoprotein</keyword>
<feature type="non-terminal residue" evidence="10">
    <location>
        <position position="1"/>
    </location>
</feature>
<feature type="region of interest" description="Disordered" evidence="8">
    <location>
        <begin position="525"/>
        <end position="548"/>
    </location>
</feature>
<keyword evidence="5 9" id="KW-1133">Transmembrane helix</keyword>
<comment type="subcellular location">
    <subcellularLocation>
        <location evidence="1">Membrane</location>
        <topology evidence="1">Single-pass type I membrane protein</topology>
    </subcellularLocation>
</comment>
<feature type="compositionally biased region" description="Polar residues" evidence="8">
    <location>
        <begin position="312"/>
        <end position="324"/>
    </location>
</feature>
<feature type="region of interest" description="Disordered" evidence="8">
    <location>
        <begin position="268"/>
        <end position="334"/>
    </location>
</feature>
<dbReference type="PANTHER" id="PTHR15594:SF1">
    <property type="entry name" value="PODOCALYXIN-LIKE PROTEIN 2"/>
    <property type="match status" value="1"/>
</dbReference>
<dbReference type="PANTHER" id="PTHR15594">
    <property type="entry name" value="PODOCALYXIN-LIKE PROTEIN 2"/>
    <property type="match status" value="1"/>
</dbReference>
<dbReference type="Proteomes" id="UP000551443">
    <property type="component" value="Unassembled WGS sequence"/>
</dbReference>
<dbReference type="GO" id="GO:0050901">
    <property type="term" value="P:leukocyte tethering or rolling"/>
    <property type="evidence" value="ECO:0007669"/>
    <property type="project" value="TreeGrafter"/>
</dbReference>
<sequence>TGTLCLCLASSEDPTADGLTSTSLLEFAMMSHLEAMNSHEQTNLETAEPDLAPGSLHAAPGSGFASEENEESKILQPPQYFWEDGGELNDSSLDLGPATDYSFPATSQKALLKRNGTQVDNWETATVQPPAEFVEPDLHTPFSTLEEEEGLLPIEHSRGGVESLQTSGPEITSSEPVDQEDTFSLLFSTASARPGIVTEAATGGQEEDSVSPGLDLGSSMGPGLLPVSSIFSTTARSPSVSEELFEPTVGWEMLEPTRLTEIEQTVEMPAGTPSPGSSSPGTQTLSGSEQHPTSVSPWDRADEPVLDPIWNDTESATETVTAERSLSPHDGDARMAMLPTEQPWDSAQVICKDWSNLAGKNYIILNMSDNIDCEEFRLERGPQLLALVEDAFSRQADGLQDRWLISLSKPNENDKHLLMTLAGEQGVIPTKDVLMALGDVKRSLAEIGIQNYSTTTSCQSHSNQTRSDYGKLFVVLVIIGSICAIIIVLGLIYNCWQRRLPKMKNMSHGEELRFVENGCHDNPTLDVASDSQSEMQEKKPSVNGGNTINGPDSWDVLINKQASEDVDVFEEDTHL</sequence>
<accession>A0A7L3PND3</accession>
<evidence type="ECO:0000256" key="3">
    <source>
        <dbReference type="ARBA" id="ARBA00022729"/>
    </source>
</evidence>
<dbReference type="InterPro" id="IPR042397">
    <property type="entry name" value="PODXL2"/>
</dbReference>
<protein>
    <submittedName>
        <fullName evidence="10">PDXL2 protein</fullName>
    </submittedName>
</protein>
<dbReference type="Pfam" id="PF06365">
    <property type="entry name" value="CD34_antigen"/>
    <property type="match status" value="1"/>
</dbReference>
<dbReference type="AlphaFoldDB" id="A0A7L3PND3"/>
<feature type="transmembrane region" description="Helical" evidence="9">
    <location>
        <begin position="472"/>
        <end position="496"/>
    </location>
</feature>
<keyword evidence="2 9" id="KW-0812">Transmembrane</keyword>
<name>A0A7L3PND3_9DEND</name>
<keyword evidence="6 9" id="KW-0472">Membrane</keyword>
<evidence type="ECO:0000256" key="8">
    <source>
        <dbReference type="SAM" id="MobiDB-lite"/>
    </source>
</evidence>
<proteinExistence type="predicted"/>
<organism evidence="10 11">
    <name type="scientific">Xiphorhynchus elegans</name>
    <name type="common">elegant woodcreeper</name>
    <dbReference type="NCBI Taxonomy" id="269412"/>
    <lineage>
        <taxon>Eukaryota</taxon>
        <taxon>Metazoa</taxon>
        <taxon>Chordata</taxon>
        <taxon>Craniata</taxon>
        <taxon>Vertebrata</taxon>
        <taxon>Euteleostomi</taxon>
        <taxon>Archelosauria</taxon>
        <taxon>Archosauria</taxon>
        <taxon>Dinosauria</taxon>
        <taxon>Saurischia</taxon>
        <taxon>Theropoda</taxon>
        <taxon>Coelurosauria</taxon>
        <taxon>Aves</taxon>
        <taxon>Neognathae</taxon>
        <taxon>Neoaves</taxon>
        <taxon>Telluraves</taxon>
        <taxon>Australaves</taxon>
        <taxon>Passeriformes</taxon>
        <taxon>Dendrocolaptidae</taxon>
        <taxon>Xiphorhynchus</taxon>
    </lineage>
</organism>
<feature type="region of interest" description="Disordered" evidence="8">
    <location>
        <begin position="50"/>
        <end position="72"/>
    </location>
</feature>
<evidence type="ECO:0000256" key="4">
    <source>
        <dbReference type="ARBA" id="ARBA00022889"/>
    </source>
</evidence>
<evidence type="ECO:0000256" key="5">
    <source>
        <dbReference type="ARBA" id="ARBA00022989"/>
    </source>
</evidence>
<keyword evidence="4" id="KW-0130">Cell adhesion</keyword>
<dbReference type="InterPro" id="IPR013836">
    <property type="entry name" value="CD34/Podocalyxin"/>
</dbReference>
<comment type="caution">
    <text evidence="10">The sequence shown here is derived from an EMBL/GenBank/DDBJ whole genome shotgun (WGS) entry which is preliminary data.</text>
</comment>
<evidence type="ECO:0000313" key="10">
    <source>
        <dbReference type="EMBL" id="NXU91211.1"/>
    </source>
</evidence>
<evidence type="ECO:0000313" key="11">
    <source>
        <dbReference type="Proteomes" id="UP000551443"/>
    </source>
</evidence>
<dbReference type="EMBL" id="VZUH01006291">
    <property type="protein sequence ID" value="NXU91211.1"/>
    <property type="molecule type" value="Genomic_DNA"/>
</dbReference>
<reference evidence="10 11" key="1">
    <citation type="submission" date="2019-09" db="EMBL/GenBank/DDBJ databases">
        <title>Bird 10,000 Genomes (B10K) Project - Family phase.</title>
        <authorList>
            <person name="Zhang G."/>
        </authorList>
    </citation>
    <scope>NUCLEOTIDE SEQUENCE [LARGE SCALE GENOMIC DNA]</scope>
    <source>
        <strain evidence="10">OUT-0059</strain>
        <tissue evidence="10">Muscle</tissue>
    </source>
</reference>
<feature type="compositionally biased region" description="Low complexity" evidence="8">
    <location>
        <begin position="271"/>
        <end position="288"/>
    </location>
</feature>
<keyword evidence="11" id="KW-1185">Reference proteome</keyword>
<evidence type="ECO:0000256" key="7">
    <source>
        <dbReference type="ARBA" id="ARBA00023180"/>
    </source>
</evidence>
<dbReference type="GO" id="GO:0005886">
    <property type="term" value="C:plasma membrane"/>
    <property type="evidence" value="ECO:0007669"/>
    <property type="project" value="UniProtKB-ARBA"/>
</dbReference>
<keyword evidence="3" id="KW-0732">Signal</keyword>
<evidence type="ECO:0000256" key="6">
    <source>
        <dbReference type="ARBA" id="ARBA00023136"/>
    </source>
</evidence>
<evidence type="ECO:0000256" key="2">
    <source>
        <dbReference type="ARBA" id="ARBA00022692"/>
    </source>
</evidence>
<evidence type="ECO:0000256" key="1">
    <source>
        <dbReference type="ARBA" id="ARBA00004479"/>
    </source>
</evidence>
<gene>
    <name evidence="10" type="primary">Podxl2</name>
    <name evidence="10" type="ORF">XIPELE_R01746</name>
</gene>
<evidence type="ECO:0000256" key="9">
    <source>
        <dbReference type="SAM" id="Phobius"/>
    </source>
</evidence>
<feature type="non-terminal residue" evidence="10">
    <location>
        <position position="575"/>
    </location>
</feature>